<protein>
    <recommendedName>
        <fullName evidence="4">DNA polymerase III subunit alpha</fullName>
        <ecNumber evidence="3">2.7.7.7</ecNumber>
    </recommendedName>
</protein>
<dbReference type="InterPro" id="IPR041931">
    <property type="entry name" value="DNA_pol3_alpha_thumb_dom"/>
</dbReference>
<dbReference type="KEGG" id="asoc:CB4_03729"/>
<evidence type="ECO:0000256" key="6">
    <source>
        <dbReference type="ARBA" id="ARBA00022695"/>
    </source>
</evidence>
<evidence type="ECO:0000256" key="7">
    <source>
        <dbReference type="ARBA" id="ARBA00022705"/>
    </source>
</evidence>
<dbReference type="GO" id="GO:0003676">
    <property type="term" value="F:nucleic acid binding"/>
    <property type="evidence" value="ECO:0007669"/>
    <property type="project" value="InterPro"/>
</dbReference>
<dbReference type="NCBIfam" id="NF004226">
    <property type="entry name" value="PRK05673.1"/>
    <property type="match status" value="1"/>
</dbReference>
<evidence type="ECO:0000256" key="8">
    <source>
        <dbReference type="ARBA" id="ARBA00022932"/>
    </source>
</evidence>
<gene>
    <name evidence="11" type="primary">dnaE</name>
    <name evidence="11" type="ORF">CB4_03729</name>
</gene>
<dbReference type="InterPro" id="IPR029460">
    <property type="entry name" value="DNAPol_HHH"/>
</dbReference>
<dbReference type="EC" id="2.7.7.7" evidence="3"/>
<evidence type="ECO:0000256" key="10">
    <source>
        <dbReference type="ARBA" id="ARBA00049244"/>
    </source>
</evidence>
<dbReference type="EMBL" id="AP017312">
    <property type="protein sequence ID" value="BAU29529.1"/>
    <property type="molecule type" value="Genomic_DNA"/>
</dbReference>
<dbReference type="InterPro" id="IPR040982">
    <property type="entry name" value="DNA_pol3_finger"/>
</dbReference>
<dbReference type="GO" id="GO:0008408">
    <property type="term" value="F:3'-5' exonuclease activity"/>
    <property type="evidence" value="ECO:0007669"/>
    <property type="project" value="InterPro"/>
</dbReference>
<dbReference type="Gene3D" id="1.10.10.1600">
    <property type="entry name" value="Bacterial DNA polymerase III alpha subunit, thumb domain"/>
    <property type="match status" value="1"/>
</dbReference>
<dbReference type="AlphaFoldDB" id="A0A0U4WMG6"/>
<evidence type="ECO:0000256" key="9">
    <source>
        <dbReference type="ARBA" id="ARBA00025611"/>
    </source>
</evidence>
<dbReference type="InterPro" id="IPR004365">
    <property type="entry name" value="NA-bd_OB_tRNA"/>
</dbReference>
<comment type="subcellular location">
    <subcellularLocation>
        <location evidence="1">Cytoplasm</location>
    </subcellularLocation>
</comment>
<evidence type="ECO:0000313" key="12">
    <source>
        <dbReference type="Proteomes" id="UP000217696"/>
    </source>
</evidence>
<dbReference type="NCBIfam" id="TIGR00594">
    <property type="entry name" value="polc"/>
    <property type="match status" value="1"/>
</dbReference>
<dbReference type="InterPro" id="IPR012340">
    <property type="entry name" value="NA-bd_OB-fold"/>
</dbReference>
<dbReference type="Gene3D" id="1.10.150.870">
    <property type="match status" value="1"/>
</dbReference>
<dbReference type="RefSeq" id="WP_096467199.1">
    <property type="nucleotide sequence ID" value="NZ_AP017312.1"/>
</dbReference>
<sequence length="1142" mass="127003">MQTGTFVHLHVHSEYSLLESTARVESLVSRAQELGMSALAITDTSVMYGGIPFYKACRKAGIQPIIGVQITVLPGAEMKPVDGHELILLAETLEGYRSIMRLLSVAHLSGYRSPAIQESRLVEFAGGIIVLSGGSRGLISKLLSAGDTSGAAAVAQRYKDWFGPENFYLEIQDHLLEEQKIVNYRLTELSRMTGIPLVATNDVRYVAAEDAAAFDVLLCIGQGKTVTDDSRERYLTREYYLKSAAEMSEMFVFLTEALENTVRIAERCQVEIPLGETVLPKFPLPKEVEAVDYLRERCEEGLRERYGIQPDAHVQERLAYELGVINRMGFADYFLIVWDFIRFAREQGIAVGPGRGSAAGSLVAYVLRITDIDPVHYQLLFERFLNPERISMPDIDVDFSYDRRDEVIAYVVEKYGADRVAQIVTFGTLAARAAVRDVGRALGLPNATVDKVAKLIPNEPGITLDAAITKTKALRSMMDEHSQVEKLLAWAQALEGLPRHASTHAAGVVISREPLTRYVPLQEGNGGTALTQYAMESLEDIGLLKMDFLGLRNLTLLEQAVQMIEEQEGIVLDLTSIPLDDARTYEMLAAADTAGVFQLESSGMRHALRIVKPSEFEDVVAVLALFRPGPMEFIPDFAATKHGERAVVYLHPVLEPILQHTYGYILYQEQIMQIASAVAGFTLGEADLLRRAVSKKKRELLAEQRTAFVAGAVTNGYEEELAHELYDLIVRFADYGFNRSHSAAYALISYRMAYVKVNYPVAFLAALLTMAQGNTDKVAEYIEECKRRSIPVLPPDVNRSGSGFRVENGGIRFGLTAIKNVGVQAIRHILAERENGQFISLVDVCSRLDVRVCNRRVLEALIRSGALDSLSGHHRAALVEGLDAALEWSARRRRLVEAGEQMNLLGTGDEQTSDLPSELPDVPPWTRQEMLEQEKELLGLHLSGHPLDEYRELCLHPSITPLHQLVDIPSKKPVRLAGIVVSTRHITTKKGKPMAFVQMEDWHSRVEVVVFPGVYHHAVSVLGRGEILLVEGKVEHQGNETKCIADRISKLVDVVMQMPSHGTEKQTIFIKITPEMEAEPSRMIELRDQLHEHPGNAEVLLYYAASKRTVRLSDDYKTSVTSEIIRNIEKIAGEGLVVVKTR</sequence>
<dbReference type="InterPro" id="IPR003141">
    <property type="entry name" value="Pol/His_phosphatase_N"/>
</dbReference>
<keyword evidence="6 11" id="KW-0548">Nucleotidyltransferase</keyword>
<evidence type="ECO:0000256" key="5">
    <source>
        <dbReference type="ARBA" id="ARBA00022679"/>
    </source>
</evidence>
<dbReference type="GO" id="GO:0006260">
    <property type="term" value="P:DNA replication"/>
    <property type="evidence" value="ECO:0007669"/>
    <property type="project" value="UniProtKB-KW"/>
</dbReference>
<dbReference type="CDD" id="cd12113">
    <property type="entry name" value="PHP_PolIIIA_DnaE3"/>
    <property type="match status" value="1"/>
</dbReference>
<dbReference type="NCBIfam" id="NF005298">
    <property type="entry name" value="PRK06826.1"/>
    <property type="match status" value="1"/>
</dbReference>
<accession>A0A0U4WMG6</accession>
<dbReference type="InterPro" id="IPR004013">
    <property type="entry name" value="PHP_dom"/>
</dbReference>
<dbReference type="Pfam" id="PF07733">
    <property type="entry name" value="DNA_pol3_alpha"/>
    <property type="match status" value="1"/>
</dbReference>
<dbReference type="SUPFAM" id="SSF89550">
    <property type="entry name" value="PHP domain-like"/>
    <property type="match status" value="1"/>
</dbReference>
<dbReference type="Pfam" id="PF17657">
    <property type="entry name" value="DNA_pol3_finger"/>
    <property type="match status" value="1"/>
</dbReference>
<comment type="similarity">
    <text evidence="2">Belongs to the DNA polymerase type-C family. DnaE subfamily.</text>
</comment>
<keyword evidence="5 11" id="KW-0808">Transferase</keyword>
<dbReference type="Proteomes" id="UP000217696">
    <property type="component" value="Chromosome"/>
</dbReference>
<dbReference type="GO" id="GO:0005737">
    <property type="term" value="C:cytoplasm"/>
    <property type="evidence" value="ECO:0007669"/>
    <property type="project" value="UniProtKB-SubCell"/>
</dbReference>
<proteinExistence type="inferred from homology"/>
<evidence type="ECO:0000256" key="2">
    <source>
        <dbReference type="ARBA" id="ARBA00009496"/>
    </source>
</evidence>
<dbReference type="InterPro" id="IPR011708">
    <property type="entry name" value="DNA_pol3_alpha_NTPase_dom"/>
</dbReference>
<comment type="function">
    <text evidence="9">DNA polymerase III is a complex, multichain enzyme responsible for most of the replicative synthesis in bacteria. This DNA polymerase also exhibits 3' to 5' exonuclease activity. The alpha chain is the DNA polymerase.</text>
</comment>
<evidence type="ECO:0000256" key="3">
    <source>
        <dbReference type="ARBA" id="ARBA00012417"/>
    </source>
</evidence>
<dbReference type="SMART" id="SM00481">
    <property type="entry name" value="POLIIIAc"/>
    <property type="match status" value="1"/>
</dbReference>
<reference evidence="11 12" key="1">
    <citation type="submission" date="2015-12" db="EMBL/GenBank/DDBJ databases">
        <title>Genome sequence of Aneurinibacillus soli.</title>
        <authorList>
            <person name="Lee J.S."/>
            <person name="Lee K.C."/>
            <person name="Kim K.K."/>
            <person name="Lee B.W."/>
        </authorList>
    </citation>
    <scope>NUCLEOTIDE SEQUENCE [LARGE SCALE GENOMIC DNA]</scope>
    <source>
        <strain evidence="11 12">CB4</strain>
    </source>
</reference>
<dbReference type="CDD" id="cd04485">
    <property type="entry name" value="DnaE_OBF"/>
    <property type="match status" value="1"/>
</dbReference>
<dbReference type="PANTHER" id="PTHR32294">
    <property type="entry name" value="DNA POLYMERASE III SUBUNIT ALPHA"/>
    <property type="match status" value="1"/>
</dbReference>
<dbReference type="Gene3D" id="2.40.50.140">
    <property type="entry name" value="Nucleic acid-binding proteins"/>
    <property type="match status" value="1"/>
</dbReference>
<comment type="catalytic activity">
    <reaction evidence="10">
        <text>DNA(n) + a 2'-deoxyribonucleoside 5'-triphosphate = DNA(n+1) + diphosphate</text>
        <dbReference type="Rhea" id="RHEA:22508"/>
        <dbReference type="Rhea" id="RHEA-COMP:17339"/>
        <dbReference type="Rhea" id="RHEA-COMP:17340"/>
        <dbReference type="ChEBI" id="CHEBI:33019"/>
        <dbReference type="ChEBI" id="CHEBI:61560"/>
        <dbReference type="ChEBI" id="CHEBI:173112"/>
        <dbReference type="EC" id="2.7.7.7"/>
    </reaction>
</comment>
<dbReference type="Gene3D" id="3.20.20.140">
    <property type="entry name" value="Metal-dependent hydrolases"/>
    <property type="match status" value="1"/>
</dbReference>
<dbReference type="OrthoDB" id="9803237at2"/>
<dbReference type="Pfam" id="PF01336">
    <property type="entry name" value="tRNA_anti-codon"/>
    <property type="match status" value="1"/>
</dbReference>
<dbReference type="InterPro" id="IPR004805">
    <property type="entry name" value="DnaE2/DnaE/PolC"/>
</dbReference>
<dbReference type="InterPro" id="IPR016195">
    <property type="entry name" value="Pol/histidinol_Pase-like"/>
</dbReference>
<dbReference type="PANTHER" id="PTHR32294:SF0">
    <property type="entry name" value="DNA POLYMERASE III SUBUNIT ALPHA"/>
    <property type="match status" value="1"/>
</dbReference>
<keyword evidence="8" id="KW-0239">DNA-directed DNA polymerase</keyword>
<dbReference type="Pfam" id="PF14579">
    <property type="entry name" value="HHH_6"/>
    <property type="match status" value="1"/>
</dbReference>
<keyword evidence="7" id="KW-0235">DNA replication</keyword>
<name>A0A0U4WMG6_9BACL</name>
<dbReference type="Pfam" id="PF02811">
    <property type="entry name" value="PHP"/>
    <property type="match status" value="1"/>
</dbReference>
<evidence type="ECO:0000256" key="1">
    <source>
        <dbReference type="ARBA" id="ARBA00004496"/>
    </source>
</evidence>
<keyword evidence="12" id="KW-1185">Reference proteome</keyword>
<evidence type="ECO:0000256" key="4">
    <source>
        <dbReference type="ARBA" id="ARBA00019114"/>
    </source>
</evidence>
<evidence type="ECO:0000313" key="11">
    <source>
        <dbReference type="EMBL" id="BAU29529.1"/>
    </source>
</evidence>
<dbReference type="GO" id="GO:0003887">
    <property type="term" value="F:DNA-directed DNA polymerase activity"/>
    <property type="evidence" value="ECO:0007669"/>
    <property type="project" value="UniProtKB-KW"/>
</dbReference>
<organism evidence="11 12">
    <name type="scientific">Aneurinibacillus soli</name>
    <dbReference type="NCBI Taxonomy" id="1500254"/>
    <lineage>
        <taxon>Bacteria</taxon>
        <taxon>Bacillati</taxon>
        <taxon>Bacillota</taxon>
        <taxon>Bacilli</taxon>
        <taxon>Bacillales</taxon>
        <taxon>Paenibacillaceae</taxon>
        <taxon>Aneurinibacillus group</taxon>
        <taxon>Aneurinibacillus</taxon>
    </lineage>
</organism>